<accession>A0A4U5TRU9</accession>
<sequence length="59" mass="7271">MNSFQEKFQRRIQQTTLNFSRSLMVDIAWKAKINLEKSIKKTYLWFLENEDEFKEVKIK</sequence>
<dbReference type="OrthoDB" id="9811425at2"/>
<proteinExistence type="predicted"/>
<protein>
    <submittedName>
        <fullName evidence="1">Uncharacterized protein</fullName>
    </submittedName>
</protein>
<dbReference type="Proteomes" id="UP000306552">
    <property type="component" value="Unassembled WGS sequence"/>
</dbReference>
<dbReference type="EMBL" id="SWMU01000001">
    <property type="protein sequence ID" value="TKS57000.1"/>
    <property type="molecule type" value="Genomic_DNA"/>
</dbReference>
<evidence type="ECO:0000313" key="1">
    <source>
        <dbReference type="EMBL" id="TKS57000.1"/>
    </source>
</evidence>
<organism evidence="1 2">
    <name type="scientific">Mesohalobacter halotolerans</name>
    <dbReference type="NCBI Taxonomy" id="1883405"/>
    <lineage>
        <taxon>Bacteria</taxon>
        <taxon>Pseudomonadati</taxon>
        <taxon>Bacteroidota</taxon>
        <taxon>Flavobacteriia</taxon>
        <taxon>Flavobacteriales</taxon>
        <taxon>Flavobacteriaceae</taxon>
        <taxon>Mesohalobacter</taxon>
    </lineage>
</organism>
<evidence type="ECO:0000313" key="2">
    <source>
        <dbReference type="Proteomes" id="UP000306552"/>
    </source>
</evidence>
<comment type="caution">
    <text evidence="1">The sequence shown here is derived from an EMBL/GenBank/DDBJ whole genome shotgun (WGS) entry which is preliminary data.</text>
</comment>
<gene>
    <name evidence="1" type="ORF">FCN74_00845</name>
</gene>
<dbReference type="RefSeq" id="WP_138930704.1">
    <property type="nucleotide sequence ID" value="NZ_SWMU01000001.1"/>
</dbReference>
<keyword evidence="2" id="KW-1185">Reference proteome</keyword>
<reference evidence="1 2" key="1">
    <citation type="submission" date="2019-04" db="EMBL/GenBank/DDBJ databases">
        <title>Psychroflexus halotolerans sp. nov., isolated from a marine solar saltern.</title>
        <authorList>
            <person name="Feng X."/>
        </authorList>
    </citation>
    <scope>NUCLEOTIDE SEQUENCE [LARGE SCALE GENOMIC DNA]</scope>
    <source>
        <strain evidence="1 2">WDS2C27</strain>
    </source>
</reference>
<name>A0A4U5TRU9_9FLAO</name>
<dbReference type="AlphaFoldDB" id="A0A4U5TRU9"/>